<evidence type="ECO:0000259" key="1">
    <source>
        <dbReference type="Pfam" id="PF06985"/>
    </source>
</evidence>
<proteinExistence type="predicted"/>
<gene>
    <name evidence="2" type="ORF">KC19_3G255300</name>
</gene>
<protein>
    <recommendedName>
        <fullName evidence="1">Heterokaryon incompatibility domain-containing protein</fullName>
    </recommendedName>
</protein>
<keyword evidence="3" id="KW-1185">Reference proteome</keyword>
<dbReference type="Pfam" id="PF06985">
    <property type="entry name" value="HET"/>
    <property type="match status" value="1"/>
</dbReference>
<evidence type="ECO:0000313" key="3">
    <source>
        <dbReference type="Proteomes" id="UP000822688"/>
    </source>
</evidence>
<dbReference type="InterPro" id="IPR052895">
    <property type="entry name" value="HetReg/Transcr_Mod"/>
</dbReference>
<accession>A0A8T0IPY8</accession>
<reference evidence="2" key="1">
    <citation type="submission" date="2020-06" db="EMBL/GenBank/DDBJ databases">
        <title>WGS assembly of Ceratodon purpureus strain R40.</title>
        <authorList>
            <person name="Carey S.B."/>
            <person name="Jenkins J."/>
            <person name="Shu S."/>
            <person name="Lovell J.T."/>
            <person name="Sreedasyam A."/>
            <person name="Maumus F."/>
            <person name="Tiley G.P."/>
            <person name="Fernandez-Pozo N."/>
            <person name="Barry K."/>
            <person name="Chen C."/>
            <person name="Wang M."/>
            <person name="Lipzen A."/>
            <person name="Daum C."/>
            <person name="Saski C.A."/>
            <person name="Payton A.C."/>
            <person name="Mcbreen J.C."/>
            <person name="Conrad R.E."/>
            <person name="Kollar L.M."/>
            <person name="Olsson S."/>
            <person name="Huttunen S."/>
            <person name="Landis J.B."/>
            <person name="Wickett N.J."/>
            <person name="Johnson M.G."/>
            <person name="Rensing S.A."/>
            <person name="Grimwood J."/>
            <person name="Schmutz J."/>
            <person name="Mcdaniel S.F."/>
        </authorList>
    </citation>
    <scope>NUCLEOTIDE SEQUENCE</scope>
    <source>
        <strain evidence="2">R40</strain>
    </source>
</reference>
<evidence type="ECO:0000313" key="2">
    <source>
        <dbReference type="EMBL" id="KAG0585069.1"/>
    </source>
</evidence>
<organism evidence="2 3">
    <name type="scientific">Ceratodon purpureus</name>
    <name type="common">Fire moss</name>
    <name type="synonym">Dicranum purpureum</name>
    <dbReference type="NCBI Taxonomy" id="3225"/>
    <lineage>
        <taxon>Eukaryota</taxon>
        <taxon>Viridiplantae</taxon>
        <taxon>Streptophyta</taxon>
        <taxon>Embryophyta</taxon>
        <taxon>Bryophyta</taxon>
        <taxon>Bryophytina</taxon>
        <taxon>Bryopsida</taxon>
        <taxon>Dicranidae</taxon>
        <taxon>Pseudoditrichales</taxon>
        <taxon>Ditrichaceae</taxon>
        <taxon>Ceratodon</taxon>
    </lineage>
</organism>
<dbReference type="EMBL" id="CM026423">
    <property type="protein sequence ID" value="KAG0585069.1"/>
    <property type="molecule type" value="Genomic_DNA"/>
</dbReference>
<dbReference type="PANTHER" id="PTHR24148">
    <property type="entry name" value="ANKYRIN REPEAT DOMAIN-CONTAINING PROTEIN 39 HOMOLOG-RELATED"/>
    <property type="match status" value="1"/>
</dbReference>
<dbReference type="AlphaFoldDB" id="A0A8T0IPY8"/>
<dbReference type="Proteomes" id="UP000822688">
    <property type="component" value="Chromosome 3"/>
</dbReference>
<comment type="caution">
    <text evidence="2">The sequence shown here is derived from an EMBL/GenBank/DDBJ whole genome shotgun (WGS) entry which is preliminary data.</text>
</comment>
<sequence length="700" mass="78274">MTSQPESSSTMYTSLDRTRKEIRLLEIVSVDPDVTLKLHVASLVDEPVFSALSYVWGYPPVWVDIRADGAAISVTQNLVDAVRDVHRFWTSKGLDRPLESRRLWADAVCINQEDVTEKNFQVPLMKEIYSGAEQVLSWLGKSGEPSDGAFEALQLIYDELALLHEDSSDDLKWLERHPGLCHGYAGDPKGPWGSIESLMHISYWSRVWIFQEVYLARSLLLISGSKALDSESLRIVQQWYESAILGRKSRPEHVGANTWAFVQNRHSLFESILAIETARDMISDLKRRRSRIRSILKNGMSDDAVVFYNQVETHVLLLWYMAGVLESTDPKDYIYALLGISGLNIELDYSSKKPACDVYLSFLKLWEECCTMLRPHYPADAESGILDLWFLIFAGVPPDISPNSVLELPSWAPDFPAIAAPNVNGESYFIASLSKAPVGEDMFDKVVEQWRVDGTSLYCPCIEIDRIAHTGPDLDGVLDLDLISWTLESVSQRQGYPAGYHSAVAMHQVLMGQQFDEDLGNVVLPTLEDAFGIICLFLILSRPSGQGPAVEDEAFLKRMESLAQSLLIELGRQDQFSIFCEELQRCNIDDNDAKVSSSVADILDGQRLHGIQLQLELVLSLSVGHGIAQTERGYFGKFPAFVCEGDVVCLLKGYDTPVVLREVGSHHKFVGSAFIVEPLGGQSMEQLEALRASVDIIEMR</sequence>
<feature type="domain" description="Heterokaryon incompatibility" evidence="1">
    <location>
        <begin position="49"/>
        <end position="212"/>
    </location>
</feature>
<dbReference type="PANTHER" id="PTHR24148:SF79">
    <property type="entry name" value="HETEROKARYON INCOMPATIBILITY DOMAIN-CONTAINING PROTEIN"/>
    <property type="match status" value="1"/>
</dbReference>
<dbReference type="InterPro" id="IPR010730">
    <property type="entry name" value="HET"/>
</dbReference>
<name>A0A8T0IPY8_CERPU</name>